<comment type="caution">
    <text evidence="2">The sequence shown here is derived from an EMBL/GenBank/DDBJ whole genome shotgun (WGS) entry which is preliminary data.</text>
</comment>
<gene>
    <name evidence="2" type="ORF">G5V65_13440</name>
</gene>
<dbReference type="AlphaFoldDB" id="A0A6M1U002"/>
<proteinExistence type="predicted"/>
<name>A0A6M1U002_9RHOB</name>
<feature type="transmembrane region" description="Helical" evidence="1">
    <location>
        <begin position="29"/>
        <end position="47"/>
    </location>
</feature>
<evidence type="ECO:0000313" key="2">
    <source>
        <dbReference type="EMBL" id="NGQ91902.1"/>
    </source>
</evidence>
<keyword evidence="3" id="KW-1185">Reference proteome</keyword>
<evidence type="ECO:0000313" key="3">
    <source>
        <dbReference type="Proteomes" id="UP000474758"/>
    </source>
</evidence>
<dbReference type="Proteomes" id="UP000474758">
    <property type="component" value="Unassembled WGS sequence"/>
</dbReference>
<protein>
    <submittedName>
        <fullName evidence="2">Uncharacterized protein</fullName>
    </submittedName>
</protein>
<keyword evidence="1" id="KW-1133">Transmembrane helix</keyword>
<organism evidence="2 3">
    <name type="scientific">Paragemmobacter kunshanensis</name>
    <dbReference type="NCBI Taxonomy" id="2583234"/>
    <lineage>
        <taxon>Bacteria</taxon>
        <taxon>Pseudomonadati</taxon>
        <taxon>Pseudomonadota</taxon>
        <taxon>Alphaproteobacteria</taxon>
        <taxon>Rhodobacterales</taxon>
        <taxon>Paracoccaceae</taxon>
        <taxon>Paragemmobacter</taxon>
    </lineage>
</organism>
<evidence type="ECO:0000256" key="1">
    <source>
        <dbReference type="SAM" id="Phobius"/>
    </source>
</evidence>
<reference evidence="2 3" key="1">
    <citation type="submission" date="2020-02" db="EMBL/GenBank/DDBJ databases">
        <title>Rhodobacter translucens sp. nov., a novel bacterium isolated from activated sludge.</title>
        <authorList>
            <person name="Liu J."/>
        </authorList>
    </citation>
    <scope>NUCLEOTIDE SEQUENCE [LARGE SCALE GENOMIC DNA]</scope>
    <source>
        <strain evidence="2 3">HX-7-19</strain>
    </source>
</reference>
<sequence>MKTAFFFLSLLFGLGLALAATGSGPGHLLIALILALALSGLVLGALWRRLSALPLRVLRPLASGPAFRLASGVTDGLATDLATDLASCPRAGRPALATDLQHVTALLALMGLMLAANTGIQP</sequence>
<keyword evidence="1" id="KW-0812">Transmembrane</keyword>
<dbReference type="EMBL" id="JAALFE010000012">
    <property type="protein sequence ID" value="NGQ91902.1"/>
    <property type="molecule type" value="Genomic_DNA"/>
</dbReference>
<dbReference type="RefSeq" id="WP_165050965.1">
    <property type="nucleotide sequence ID" value="NZ_JAALFE010000012.1"/>
</dbReference>
<keyword evidence="1" id="KW-0472">Membrane</keyword>
<accession>A0A6M1U002</accession>